<dbReference type="EMBL" id="LBYA01000009">
    <property type="protein sequence ID" value="KKR43645.1"/>
    <property type="molecule type" value="Genomic_DNA"/>
</dbReference>
<dbReference type="Proteomes" id="UP000034215">
    <property type="component" value="Unassembled WGS sequence"/>
</dbReference>
<evidence type="ECO:0000313" key="2">
    <source>
        <dbReference type="Proteomes" id="UP000034215"/>
    </source>
</evidence>
<reference evidence="1 2" key="1">
    <citation type="journal article" date="2015" name="Nature">
        <title>rRNA introns, odd ribosomes, and small enigmatic genomes across a large radiation of phyla.</title>
        <authorList>
            <person name="Brown C.T."/>
            <person name="Hug L.A."/>
            <person name="Thomas B.C."/>
            <person name="Sharon I."/>
            <person name="Castelle C.J."/>
            <person name="Singh A."/>
            <person name="Wilkins M.J."/>
            <person name="Williams K.H."/>
            <person name="Banfield J.F."/>
        </authorList>
    </citation>
    <scope>NUCLEOTIDE SEQUENCE [LARGE SCALE GENOMIC DNA]</scope>
</reference>
<organism evidence="1 2">
    <name type="scientific">Candidatus Woesebacteria bacterium GW2011_GWB1_40_12</name>
    <dbReference type="NCBI Taxonomy" id="1618576"/>
    <lineage>
        <taxon>Bacteria</taxon>
        <taxon>Candidatus Woeseibacteriota</taxon>
    </lineage>
</organism>
<accession>A0A0G0T9C7</accession>
<name>A0A0G0T9C7_9BACT</name>
<sequence>MPEAEQVPYYRSTLDEIDKIIKDSKPEIRPDENGLENGNIEGYTLWMTSQIRAMNHDSQEIALKAARWVGYVLRMVEEKGYWDNERSRELIRGDISQQNHISFEEHTKQA</sequence>
<protein>
    <submittedName>
        <fullName evidence="1">Uncharacterized protein</fullName>
    </submittedName>
</protein>
<proteinExistence type="predicted"/>
<evidence type="ECO:0000313" key="1">
    <source>
        <dbReference type="EMBL" id="KKR43645.1"/>
    </source>
</evidence>
<dbReference type="AlphaFoldDB" id="A0A0G0T9C7"/>
<gene>
    <name evidence="1" type="ORF">UT76_C0009G0014</name>
</gene>
<comment type="caution">
    <text evidence="1">The sequence shown here is derived from an EMBL/GenBank/DDBJ whole genome shotgun (WGS) entry which is preliminary data.</text>
</comment>